<reference evidence="3" key="1">
    <citation type="submission" date="2017-06" db="EMBL/GenBank/DDBJ databases">
        <title>Genome analysis of Fimbriiglobus ruber SP5, the first member of the order Planctomycetales with confirmed chitinolytic capability.</title>
        <authorList>
            <person name="Ravin N.V."/>
            <person name="Rakitin A.L."/>
            <person name="Ivanova A.A."/>
            <person name="Beletsky A.V."/>
            <person name="Kulichevskaya I.S."/>
            <person name="Mardanov A.V."/>
            <person name="Dedysh S.N."/>
        </authorList>
    </citation>
    <scope>NUCLEOTIDE SEQUENCE [LARGE SCALE GENOMIC DNA]</scope>
    <source>
        <strain evidence="3">SP5</strain>
    </source>
</reference>
<gene>
    <name evidence="2" type="ORF">FRUB_06648</name>
</gene>
<dbReference type="InterPro" id="IPR027417">
    <property type="entry name" value="P-loop_NTPase"/>
</dbReference>
<comment type="caution">
    <text evidence="2">The sequence shown here is derived from an EMBL/GenBank/DDBJ whole genome shotgun (WGS) entry which is preliminary data.</text>
</comment>
<dbReference type="EMBL" id="NIDE01000014">
    <property type="protein sequence ID" value="OWK37528.1"/>
    <property type="molecule type" value="Genomic_DNA"/>
</dbReference>
<proteinExistence type="predicted"/>
<dbReference type="Proteomes" id="UP000214646">
    <property type="component" value="Unassembled WGS sequence"/>
</dbReference>
<dbReference type="SUPFAM" id="SSF52540">
    <property type="entry name" value="P-loop containing nucleoside triphosphate hydrolases"/>
    <property type="match status" value="1"/>
</dbReference>
<name>A0A225DG93_9BACT</name>
<protein>
    <submittedName>
        <fullName evidence="2">Putative ATP binding protein SugR</fullName>
    </submittedName>
</protein>
<dbReference type="GO" id="GO:0005524">
    <property type="term" value="F:ATP binding"/>
    <property type="evidence" value="ECO:0007669"/>
    <property type="project" value="InterPro"/>
</dbReference>
<dbReference type="AlphaFoldDB" id="A0A225DG93"/>
<dbReference type="GO" id="GO:0016887">
    <property type="term" value="F:ATP hydrolysis activity"/>
    <property type="evidence" value="ECO:0007669"/>
    <property type="project" value="InterPro"/>
</dbReference>
<evidence type="ECO:0000313" key="3">
    <source>
        <dbReference type="Proteomes" id="UP000214646"/>
    </source>
</evidence>
<dbReference type="Pfam" id="PF13304">
    <property type="entry name" value="AAA_21"/>
    <property type="match status" value="1"/>
</dbReference>
<dbReference type="InterPro" id="IPR003959">
    <property type="entry name" value="ATPase_AAA_core"/>
</dbReference>
<sequence>MGEAKGSVHLVIDQDHALDRPGGSGRVSQHVYAEAALRLARSAKTGAVSLAVPKQLKHDPNGTVWGDGTGWFSASYGPFRRFAGGTKEYEKLFASNPRLASHLTAFGEDVALTEAVAWLQQLHVRHLEKPSEHNLVDDLKNFVNNGRLLPHGTELVDVNSAGVYFRDGTGATVQVEQLSDGYRSLLSMTFELVRQFVRTYGEDRVVRQIRKKNVQIDLPGVVLIDEIDAHLHPTWQRRIGQWFCRLFPKIQFIVTTHSPLICQAAERGSVWRLPVPGDGSAFSGRVTGTALKRLVYGDVSEAYSTKLFGLVSTRSDASRDRMKRLADLNQKSRMEGLTNKEEEELQELRREMPLAAGVEPGANGDEG</sequence>
<keyword evidence="3" id="KW-1185">Reference proteome</keyword>
<dbReference type="PANTHER" id="PTHR43581:SF2">
    <property type="entry name" value="EXCINUCLEASE ATPASE SUBUNIT"/>
    <property type="match status" value="1"/>
</dbReference>
<dbReference type="Gene3D" id="3.40.50.300">
    <property type="entry name" value="P-loop containing nucleotide triphosphate hydrolases"/>
    <property type="match status" value="1"/>
</dbReference>
<feature type="domain" description="ATPase AAA-type core" evidence="1">
    <location>
        <begin position="142"/>
        <end position="261"/>
    </location>
</feature>
<evidence type="ECO:0000313" key="2">
    <source>
        <dbReference type="EMBL" id="OWK37528.1"/>
    </source>
</evidence>
<dbReference type="InterPro" id="IPR051396">
    <property type="entry name" value="Bact_Antivir_Def_Nuclease"/>
</dbReference>
<evidence type="ECO:0000259" key="1">
    <source>
        <dbReference type="Pfam" id="PF13304"/>
    </source>
</evidence>
<accession>A0A225DG93</accession>
<dbReference type="PANTHER" id="PTHR43581">
    <property type="entry name" value="ATP/GTP PHOSPHATASE"/>
    <property type="match status" value="1"/>
</dbReference>
<organism evidence="2 3">
    <name type="scientific">Fimbriiglobus ruber</name>
    <dbReference type="NCBI Taxonomy" id="1908690"/>
    <lineage>
        <taxon>Bacteria</taxon>
        <taxon>Pseudomonadati</taxon>
        <taxon>Planctomycetota</taxon>
        <taxon>Planctomycetia</taxon>
        <taxon>Gemmatales</taxon>
        <taxon>Gemmataceae</taxon>
        <taxon>Fimbriiglobus</taxon>
    </lineage>
</organism>